<dbReference type="EMBL" id="JAVRRL010000024">
    <property type="protein sequence ID" value="KAK5113366.1"/>
    <property type="molecule type" value="Genomic_DNA"/>
</dbReference>
<dbReference type="GO" id="GO:0005634">
    <property type="term" value="C:nucleus"/>
    <property type="evidence" value="ECO:0007669"/>
    <property type="project" value="TreeGrafter"/>
</dbReference>
<dbReference type="InterPro" id="IPR052772">
    <property type="entry name" value="Endo/PolyKinase_Domain-Protein"/>
</dbReference>
<sequence>MADEQAFVAFTQLEEEYCPPLDPALLSAILSDYHLADPEQLSQARATLDQLKDSALLEEAAGFDPSGTGAQDSDDRPDRRAESCPETAESTTTATDLTSLSNGVNSRDLDEHWSIQGGTAESAEDLEALDDATKLQLFQEIFGDGVSKYTVQHTLKKCGGKWQATMDELLNHAYLDGAEDSDDGRKLLAKGVEAFSADNGTRRARKGKAKGRKYKSLDDMRRSASPATSPGPTRNKWTTASDDVEYIASRTRTSTAAITSIYTENGASIPKTIGALLRISMEESKHIVTDDAAVAKHARDMGRQYPTVAPHYLATLIRLTHPSTTAAHELADALTTKPQWPNGGLQIIPHYASPHLSDDDSGGESSRTTRSPATSHAAITDDVSAAARANAYASARATAYSQASAAHRKAKSNPLMGGAAAYYSQTARDYSSLRFSASAAAADQLATSQSSATQLDLHGVDVLNGIRIAQERVEAWWAGLGESRVNGRVGAGERAGGYRIVVGRGTHSEGGKGKLGPAVSKALRQDGWRIENEGAVIVVRGKGRR</sequence>
<dbReference type="InterPro" id="IPR058864">
    <property type="entry name" value="UBA_10"/>
</dbReference>
<feature type="compositionally biased region" description="Low complexity" evidence="1">
    <location>
        <begin position="86"/>
        <end position="100"/>
    </location>
</feature>
<feature type="compositionally biased region" description="Basic and acidic residues" evidence="1">
    <location>
        <begin position="73"/>
        <end position="83"/>
    </location>
</feature>
<dbReference type="Gene3D" id="3.30.1370.110">
    <property type="match status" value="1"/>
</dbReference>
<evidence type="ECO:0000313" key="3">
    <source>
        <dbReference type="EMBL" id="KAK5113366.1"/>
    </source>
</evidence>
<evidence type="ECO:0000256" key="1">
    <source>
        <dbReference type="SAM" id="MobiDB-lite"/>
    </source>
</evidence>
<feature type="region of interest" description="Disordered" evidence="1">
    <location>
        <begin position="59"/>
        <end position="109"/>
    </location>
</feature>
<reference evidence="3" key="1">
    <citation type="submission" date="2023-08" db="EMBL/GenBank/DDBJ databases">
        <title>Black Yeasts Isolated from many extreme environments.</title>
        <authorList>
            <person name="Coleine C."/>
            <person name="Stajich J.E."/>
            <person name="Selbmann L."/>
        </authorList>
    </citation>
    <scope>NUCLEOTIDE SEQUENCE</scope>
    <source>
        <strain evidence="3">CCFEE 5401</strain>
    </source>
</reference>
<proteinExistence type="predicted"/>
<accession>A0AAN7YPN6</accession>
<protein>
    <recommendedName>
        <fullName evidence="2">Smr domain-containing protein</fullName>
    </recommendedName>
</protein>
<comment type="caution">
    <text evidence="3">The sequence shown here is derived from an EMBL/GenBank/DDBJ whole genome shotgun (WGS) entry which is preliminary data.</text>
</comment>
<evidence type="ECO:0000313" key="4">
    <source>
        <dbReference type="Proteomes" id="UP001310890"/>
    </source>
</evidence>
<dbReference type="AlphaFoldDB" id="A0AAN7YPN6"/>
<feature type="compositionally biased region" description="Basic residues" evidence="1">
    <location>
        <begin position="202"/>
        <end position="214"/>
    </location>
</feature>
<dbReference type="PANTHER" id="PTHR46535:SF1">
    <property type="entry name" value="NEDD4-BINDING PROTEIN 2"/>
    <property type="match status" value="1"/>
</dbReference>
<dbReference type="Pfam" id="PF26286">
    <property type="entry name" value="UBA_10"/>
    <property type="match status" value="1"/>
</dbReference>
<gene>
    <name evidence="3" type="ORF">LTR62_003466</name>
</gene>
<feature type="region of interest" description="Disordered" evidence="1">
    <location>
        <begin position="351"/>
        <end position="380"/>
    </location>
</feature>
<dbReference type="InterPro" id="IPR036063">
    <property type="entry name" value="Smr_dom_sf"/>
</dbReference>
<dbReference type="PANTHER" id="PTHR46535">
    <property type="entry name" value="NEDD4-BINDING PROTEIN 2"/>
    <property type="match status" value="1"/>
</dbReference>
<dbReference type="Proteomes" id="UP001310890">
    <property type="component" value="Unassembled WGS sequence"/>
</dbReference>
<feature type="compositionally biased region" description="Polar residues" evidence="1">
    <location>
        <begin position="363"/>
        <end position="374"/>
    </location>
</feature>
<dbReference type="GO" id="GO:0004519">
    <property type="term" value="F:endonuclease activity"/>
    <property type="evidence" value="ECO:0007669"/>
    <property type="project" value="TreeGrafter"/>
</dbReference>
<evidence type="ECO:0000259" key="2">
    <source>
        <dbReference type="PROSITE" id="PS50828"/>
    </source>
</evidence>
<feature type="domain" description="Smr" evidence="2">
    <location>
        <begin position="455"/>
        <end position="542"/>
    </location>
</feature>
<organism evidence="3 4">
    <name type="scientific">Meristemomyces frigidus</name>
    <dbReference type="NCBI Taxonomy" id="1508187"/>
    <lineage>
        <taxon>Eukaryota</taxon>
        <taxon>Fungi</taxon>
        <taxon>Dikarya</taxon>
        <taxon>Ascomycota</taxon>
        <taxon>Pezizomycotina</taxon>
        <taxon>Dothideomycetes</taxon>
        <taxon>Dothideomycetidae</taxon>
        <taxon>Mycosphaerellales</taxon>
        <taxon>Teratosphaeriaceae</taxon>
        <taxon>Meristemomyces</taxon>
    </lineage>
</organism>
<name>A0AAN7YPN6_9PEZI</name>
<feature type="compositionally biased region" description="Polar residues" evidence="1">
    <location>
        <begin position="225"/>
        <end position="238"/>
    </location>
</feature>
<dbReference type="InterPro" id="IPR002625">
    <property type="entry name" value="Smr_dom"/>
</dbReference>
<dbReference type="PROSITE" id="PS50828">
    <property type="entry name" value="SMR"/>
    <property type="match status" value="1"/>
</dbReference>
<dbReference type="SUPFAM" id="SSF160443">
    <property type="entry name" value="SMR domain-like"/>
    <property type="match status" value="1"/>
</dbReference>
<feature type="region of interest" description="Disordered" evidence="1">
    <location>
        <begin position="199"/>
        <end position="238"/>
    </location>
</feature>